<dbReference type="EMBL" id="JANKHO010000340">
    <property type="protein sequence ID" value="KAJ3511234.1"/>
    <property type="molecule type" value="Genomic_DNA"/>
</dbReference>
<comment type="caution">
    <text evidence="2">The sequence shown here is derived from an EMBL/GenBank/DDBJ whole genome shotgun (WGS) entry which is preliminary data.</text>
</comment>
<keyword evidence="3" id="KW-1185">Reference proteome</keyword>
<organism evidence="2 3">
    <name type="scientific">Agrocybe chaxingu</name>
    <dbReference type="NCBI Taxonomy" id="84603"/>
    <lineage>
        <taxon>Eukaryota</taxon>
        <taxon>Fungi</taxon>
        <taxon>Dikarya</taxon>
        <taxon>Basidiomycota</taxon>
        <taxon>Agaricomycotina</taxon>
        <taxon>Agaricomycetes</taxon>
        <taxon>Agaricomycetidae</taxon>
        <taxon>Agaricales</taxon>
        <taxon>Agaricineae</taxon>
        <taxon>Strophariaceae</taxon>
        <taxon>Agrocybe</taxon>
    </lineage>
</organism>
<evidence type="ECO:0000313" key="2">
    <source>
        <dbReference type="EMBL" id="KAJ3511234.1"/>
    </source>
</evidence>
<dbReference type="Proteomes" id="UP001148786">
    <property type="component" value="Unassembled WGS sequence"/>
</dbReference>
<gene>
    <name evidence="2" type="ORF">NLJ89_g4213</name>
</gene>
<feature type="compositionally biased region" description="Polar residues" evidence="1">
    <location>
        <begin position="39"/>
        <end position="63"/>
    </location>
</feature>
<sequence length="195" mass="21045">MLFRARFSPTGTRTPTPLPPASPTAVVQFRNEDPPPNAGPSTSEAPSPISYRNSMRTSMSVPVNESEDGENAEASELPPPYDVARTPDHPVTYTFSRLSVSNSSMLLVPPSDAADQQPLYHIAVGFDPFNPGSIITSVRKGGTENGEYVGGIRSTSGPATFRFEANAVSIRKHEYPLFRIFSKFSVSKGVEGNAR</sequence>
<proteinExistence type="predicted"/>
<evidence type="ECO:0000256" key="1">
    <source>
        <dbReference type="SAM" id="MobiDB-lite"/>
    </source>
</evidence>
<dbReference type="OrthoDB" id="3174721at2759"/>
<dbReference type="AlphaFoldDB" id="A0A9W8K0Y3"/>
<evidence type="ECO:0000313" key="3">
    <source>
        <dbReference type="Proteomes" id="UP001148786"/>
    </source>
</evidence>
<reference evidence="2" key="1">
    <citation type="submission" date="2022-07" db="EMBL/GenBank/DDBJ databases">
        <title>Genome Sequence of Agrocybe chaxingu.</title>
        <authorList>
            <person name="Buettner E."/>
        </authorList>
    </citation>
    <scope>NUCLEOTIDE SEQUENCE</scope>
    <source>
        <strain evidence="2">MP-N11</strain>
    </source>
</reference>
<feature type="region of interest" description="Disordered" evidence="1">
    <location>
        <begin position="1"/>
        <end position="88"/>
    </location>
</feature>
<name>A0A9W8K0Y3_9AGAR</name>
<protein>
    <submittedName>
        <fullName evidence="2">Uncharacterized protein</fullName>
    </submittedName>
</protein>
<accession>A0A9W8K0Y3</accession>